<organism evidence="2 3">
    <name type="scientific">Candidatus Caccalectryoclostridium excrementigallinarum</name>
    <dbReference type="NCBI Taxonomy" id="2840710"/>
    <lineage>
        <taxon>Bacteria</taxon>
        <taxon>Bacillati</taxon>
        <taxon>Bacillota</taxon>
        <taxon>Clostridia</taxon>
        <taxon>Christensenellales</taxon>
        <taxon>Christensenellaceae</taxon>
        <taxon>Christensenellaceae incertae sedis</taxon>
        <taxon>Candidatus Caccalectryoclostridium</taxon>
    </lineage>
</organism>
<name>A0A9D1MKX0_9FIRM</name>
<dbReference type="EMBL" id="DVNJ01000001">
    <property type="protein sequence ID" value="HIU62156.1"/>
    <property type="molecule type" value="Genomic_DNA"/>
</dbReference>
<reference evidence="2" key="2">
    <citation type="journal article" date="2021" name="PeerJ">
        <title>Extensive microbial diversity within the chicken gut microbiome revealed by metagenomics and culture.</title>
        <authorList>
            <person name="Gilroy R."/>
            <person name="Ravi A."/>
            <person name="Getino M."/>
            <person name="Pursley I."/>
            <person name="Horton D.L."/>
            <person name="Alikhan N.F."/>
            <person name="Baker D."/>
            <person name="Gharbi K."/>
            <person name="Hall N."/>
            <person name="Watson M."/>
            <person name="Adriaenssens E.M."/>
            <person name="Foster-Nyarko E."/>
            <person name="Jarju S."/>
            <person name="Secka A."/>
            <person name="Antonio M."/>
            <person name="Oren A."/>
            <person name="Chaudhuri R.R."/>
            <person name="La Ragione R."/>
            <person name="Hildebrand F."/>
            <person name="Pallen M.J."/>
        </authorList>
    </citation>
    <scope>NUCLEOTIDE SEQUENCE</scope>
    <source>
        <strain evidence="2">9366</strain>
    </source>
</reference>
<feature type="transmembrane region" description="Helical" evidence="1">
    <location>
        <begin position="106"/>
        <end position="127"/>
    </location>
</feature>
<protein>
    <submittedName>
        <fullName evidence="2">Stage III sporulation protein AD</fullName>
    </submittedName>
</protein>
<dbReference type="Proteomes" id="UP000824145">
    <property type="component" value="Unassembled WGS sequence"/>
</dbReference>
<reference evidence="2" key="1">
    <citation type="submission" date="2020-10" db="EMBL/GenBank/DDBJ databases">
        <authorList>
            <person name="Gilroy R."/>
        </authorList>
    </citation>
    <scope>NUCLEOTIDE SEQUENCE</scope>
    <source>
        <strain evidence="2">9366</strain>
    </source>
</reference>
<accession>A0A9D1MKX0</accession>
<feature type="transmembrane region" description="Helical" evidence="1">
    <location>
        <begin position="66"/>
        <end position="85"/>
    </location>
</feature>
<evidence type="ECO:0000313" key="2">
    <source>
        <dbReference type="EMBL" id="HIU62156.1"/>
    </source>
</evidence>
<keyword evidence="1" id="KW-0812">Transmembrane</keyword>
<feature type="transmembrane region" description="Helical" evidence="1">
    <location>
        <begin position="30"/>
        <end position="54"/>
    </location>
</feature>
<gene>
    <name evidence="2" type="ORF">IAB07_00110</name>
</gene>
<dbReference type="Pfam" id="PF06686">
    <property type="entry name" value="SpoIIIAC"/>
    <property type="match status" value="2"/>
</dbReference>
<feature type="transmembrane region" description="Helical" evidence="1">
    <location>
        <begin position="6"/>
        <end position="23"/>
    </location>
</feature>
<keyword evidence="1" id="KW-1133">Transmembrane helix</keyword>
<comment type="caution">
    <text evidence="2">The sequence shown here is derived from an EMBL/GenBank/DDBJ whole genome shotgun (WGS) entry which is preliminary data.</text>
</comment>
<dbReference type="AlphaFoldDB" id="A0A9D1MKX0"/>
<keyword evidence="1" id="KW-0472">Membrane</keyword>
<sequence>MDIIKVIGVGIIGGVAALILRGTRSEYAPLAVIAAGIVILILTLNALSDVIVAFEEIVDKTDLDRSLFSSLLKIIGIGYLTEYSVSICNDLDCASIGKKIALAGKITIFLSAFPIITALIRVIGALVS</sequence>
<evidence type="ECO:0000313" key="3">
    <source>
        <dbReference type="Proteomes" id="UP000824145"/>
    </source>
</evidence>
<evidence type="ECO:0000256" key="1">
    <source>
        <dbReference type="SAM" id="Phobius"/>
    </source>
</evidence>
<dbReference type="InterPro" id="IPR025664">
    <property type="entry name" value="Spore_III_AC/AD"/>
</dbReference>
<proteinExistence type="predicted"/>